<evidence type="ECO:0000259" key="6">
    <source>
        <dbReference type="Pfam" id="PF00266"/>
    </source>
</evidence>
<comment type="catalytic activity">
    <reaction evidence="4">
        <text>(sulfur carrier)-H + L-cysteine = (sulfur carrier)-SH + L-alanine</text>
        <dbReference type="Rhea" id="RHEA:43892"/>
        <dbReference type="Rhea" id="RHEA-COMP:14737"/>
        <dbReference type="Rhea" id="RHEA-COMP:14739"/>
        <dbReference type="ChEBI" id="CHEBI:29917"/>
        <dbReference type="ChEBI" id="CHEBI:35235"/>
        <dbReference type="ChEBI" id="CHEBI:57972"/>
        <dbReference type="ChEBI" id="CHEBI:64428"/>
        <dbReference type="EC" id="2.8.1.7"/>
    </reaction>
</comment>
<evidence type="ECO:0000256" key="4">
    <source>
        <dbReference type="ARBA" id="ARBA00050776"/>
    </source>
</evidence>
<name>A0A1G6C7P2_9GAMM</name>
<proteinExistence type="inferred from homology"/>
<sequence>MSQFAIFRHYPDLIYLDSAATCHVPDVVLEAVQHYYQQLHGNVHRGSHRLGRLATQALEQAREQLAIFMGAPAAQVTLQASTTAALNQLADHLPVTWQAGDEIVLSWAEHHANILPWQRLAQRYQLQLKYIEIDPVTGALGAWEHLLSERTKVVSVSLASNVTGAVFAVQPLLQRAQQLGAWTIVDAAQAAAHVPLRVTELGCDALVLSAHKAYGMTGCAPLYLSERLLAQLPPMVVGGGIVEQVSPLSASFIDGVQRFEAGSPNTVAIVAAATAVQWLTTQDFTQLQQLRSLLVHELQQRPWLTVLPSGENATPTVAFYSTEFHAQDIAIWLDQHDIAVRAGHHCAQLFLQHWQLPAVVRVSLGIYNTEAHIQRLLQTLDAGWALFSSD</sequence>
<organism evidence="7 8">
    <name type="scientific">Pseudidiomarina indica</name>
    <dbReference type="NCBI Taxonomy" id="1159017"/>
    <lineage>
        <taxon>Bacteria</taxon>
        <taxon>Pseudomonadati</taxon>
        <taxon>Pseudomonadota</taxon>
        <taxon>Gammaproteobacteria</taxon>
        <taxon>Alteromonadales</taxon>
        <taxon>Idiomarinaceae</taxon>
        <taxon>Pseudidiomarina</taxon>
    </lineage>
</organism>
<dbReference type="Pfam" id="PF00266">
    <property type="entry name" value="Aminotran_5"/>
    <property type="match status" value="1"/>
</dbReference>
<protein>
    <submittedName>
        <fullName evidence="7">Cysteine desulfurase / selenocysteine lyase</fullName>
    </submittedName>
</protein>
<dbReference type="STRING" id="1159017.SAMN02927930_01115"/>
<dbReference type="Gene3D" id="3.90.1150.10">
    <property type="entry name" value="Aspartate Aminotransferase, domain 1"/>
    <property type="match status" value="1"/>
</dbReference>
<dbReference type="GO" id="GO:0031071">
    <property type="term" value="F:cysteine desulfurase activity"/>
    <property type="evidence" value="ECO:0007669"/>
    <property type="project" value="UniProtKB-EC"/>
</dbReference>
<dbReference type="Proteomes" id="UP000199626">
    <property type="component" value="Unassembled WGS sequence"/>
</dbReference>
<dbReference type="InterPro" id="IPR015424">
    <property type="entry name" value="PyrdxlP-dep_Trfase"/>
</dbReference>
<dbReference type="PANTHER" id="PTHR43586">
    <property type="entry name" value="CYSTEINE DESULFURASE"/>
    <property type="match status" value="1"/>
</dbReference>
<dbReference type="InterPro" id="IPR020578">
    <property type="entry name" value="Aminotrans_V_PyrdxlP_BS"/>
</dbReference>
<reference evidence="8" key="1">
    <citation type="submission" date="2016-10" db="EMBL/GenBank/DDBJ databases">
        <authorList>
            <person name="Varghese N."/>
            <person name="Submissions S."/>
        </authorList>
    </citation>
    <scope>NUCLEOTIDE SEQUENCE [LARGE SCALE GENOMIC DNA]</scope>
    <source>
        <strain evidence="8">CGMCC 1.10824</strain>
    </source>
</reference>
<dbReference type="InterPro" id="IPR015422">
    <property type="entry name" value="PyrdxlP-dep_Trfase_small"/>
</dbReference>
<dbReference type="OrthoDB" id="9808002at2"/>
<dbReference type="EMBL" id="FMXN01000005">
    <property type="protein sequence ID" value="SDB28897.1"/>
    <property type="molecule type" value="Genomic_DNA"/>
</dbReference>
<dbReference type="PANTHER" id="PTHR43586:SF8">
    <property type="entry name" value="CYSTEINE DESULFURASE 1, CHLOROPLASTIC"/>
    <property type="match status" value="1"/>
</dbReference>
<evidence type="ECO:0000313" key="8">
    <source>
        <dbReference type="Proteomes" id="UP000199626"/>
    </source>
</evidence>
<evidence type="ECO:0000256" key="2">
    <source>
        <dbReference type="ARBA" id="ARBA00010447"/>
    </source>
</evidence>
<dbReference type="InterPro" id="IPR000192">
    <property type="entry name" value="Aminotrans_V_dom"/>
</dbReference>
<dbReference type="RefSeq" id="WP_092592601.1">
    <property type="nucleotide sequence ID" value="NZ_FMXN01000005.1"/>
</dbReference>
<evidence type="ECO:0000256" key="5">
    <source>
        <dbReference type="RuleBase" id="RU004504"/>
    </source>
</evidence>
<comment type="similarity">
    <text evidence="2">Belongs to the class-V pyridoxal-phosphate-dependent aminotransferase family. Csd subfamily.</text>
</comment>
<evidence type="ECO:0000313" key="7">
    <source>
        <dbReference type="EMBL" id="SDB28897.1"/>
    </source>
</evidence>
<feature type="domain" description="Aminotransferase class V" evidence="6">
    <location>
        <begin position="14"/>
        <end position="376"/>
    </location>
</feature>
<dbReference type="PROSITE" id="PS00595">
    <property type="entry name" value="AA_TRANSFER_CLASS_5"/>
    <property type="match status" value="1"/>
</dbReference>
<keyword evidence="3" id="KW-0663">Pyridoxal phosphate</keyword>
<accession>A0A1G6C7P2</accession>
<evidence type="ECO:0000256" key="1">
    <source>
        <dbReference type="ARBA" id="ARBA00001933"/>
    </source>
</evidence>
<dbReference type="Gene3D" id="3.40.640.10">
    <property type="entry name" value="Type I PLP-dependent aspartate aminotransferase-like (Major domain)"/>
    <property type="match status" value="1"/>
</dbReference>
<gene>
    <name evidence="7" type="ORF">SAMN02927930_01115</name>
</gene>
<comment type="cofactor">
    <cofactor evidence="1 5">
        <name>pyridoxal 5'-phosphate</name>
        <dbReference type="ChEBI" id="CHEBI:597326"/>
    </cofactor>
</comment>
<evidence type="ECO:0000256" key="3">
    <source>
        <dbReference type="ARBA" id="ARBA00022898"/>
    </source>
</evidence>
<dbReference type="GO" id="GO:0016829">
    <property type="term" value="F:lyase activity"/>
    <property type="evidence" value="ECO:0007669"/>
    <property type="project" value="UniProtKB-KW"/>
</dbReference>
<dbReference type="AlphaFoldDB" id="A0A1G6C7P2"/>
<dbReference type="InterPro" id="IPR015421">
    <property type="entry name" value="PyrdxlP-dep_Trfase_major"/>
</dbReference>
<dbReference type="SUPFAM" id="SSF53383">
    <property type="entry name" value="PLP-dependent transferases"/>
    <property type="match status" value="1"/>
</dbReference>
<keyword evidence="7" id="KW-0456">Lyase</keyword>
<keyword evidence="8" id="KW-1185">Reference proteome</keyword>